<evidence type="ECO:0000256" key="3">
    <source>
        <dbReference type="ARBA" id="ARBA00022822"/>
    </source>
</evidence>
<dbReference type="PANTHER" id="PTHR43285">
    <property type="entry name" value="ANTHRANILATE PHOSPHORIBOSYLTRANSFERASE"/>
    <property type="match status" value="1"/>
</dbReference>
<dbReference type="GO" id="GO:0005829">
    <property type="term" value="C:cytosol"/>
    <property type="evidence" value="ECO:0007669"/>
    <property type="project" value="TreeGrafter"/>
</dbReference>
<dbReference type="Gene3D" id="1.20.970.10">
    <property type="entry name" value="Transferase, Pyrimidine Nucleoside Phosphorylase, Chain C"/>
    <property type="match status" value="1"/>
</dbReference>
<keyword evidence="4" id="KW-0057">Aromatic amino acid biosynthesis</keyword>
<feature type="domain" description="Glycosyl transferase family 3" evidence="5">
    <location>
        <begin position="92"/>
        <end position="330"/>
    </location>
</feature>
<protein>
    <submittedName>
        <fullName evidence="7">Anthranilate phosphoribosyltransferase</fullName>
    </submittedName>
</protein>
<dbReference type="AlphaFoldDB" id="A0A9X1XW72"/>
<dbReference type="SUPFAM" id="SSF52418">
    <property type="entry name" value="Nucleoside phosphorylase/phosphoribosyltransferase catalytic domain"/>
    <property type="match status" value="1"/>
</dbReference>
<keyword evidence="3" id="KW-0822">Tryptophan biosynthesis</keyword>
<evidence type="ECO:0000256" key="2">
    <source>
        <dbReference type="ARBA" id="ARBA00022679"/>
    </source>
</evidence>
<dbReference type="GO" id="GO:0000162">
    <property type="term" value="P:L-tryptophan biosynthetic process"/>
    <property type="evidence" value="ECO:0007669"/>
    <property type="project" value="UniProtKB-KW"/>
</dbReference>
<dbReference type="InterPro" id="IPR005940">
    <property type="entry name" value="Anthranilate_Pribosyl_Tfrase"/>
</dbReference>
<keyword evidence="3" id="KW-0028">Amino-acid biosynthesis</keyword>
<evidence type="ECO:0000259" key="5">
    <source>
        <dbReference type="Pfam" id="PF00591"/>
    </source>
</evidence>
<keyword evidence="1 7" id="KW-0328">Glycosyltransferase</keyword>
<evidence type="ECO:0000256" key="4">
    <source>
        <dbReference type="ARBA" id="ARBA00023141"/>
    </source>
</evidence>
<dbReference type="Gene3D" id="3.40.1030.10">
    <property type="entry name" value="Nucleoside phosphorylase/phosphoribosyltransferase catalytic domain"/>
    <property type="match status" value="1"/>
</dbReference>
<dbReference type="SUPFAM" id="SSF47648">
    <property type="entry name" value="Nucleoside phosphorylase/phosphoribosyltransferase N-terminal domain"/>
    <property type="match status" value="1"/>
</dbReference>
<dbReference type="InterPro" id="IPR017459">
    <property type="entry name" value="Glycosyl_Trfase_fam3_N_dom"/>
</dbReference>
<comment type="caution">
    <text evidence="7">The sequence shown here is derived from an EMBL/GenBank/DDBJ whole genome shotgun (WGS) entry which is preliminary data.</text>
</comment>
<dbReference type="InterPro" id="IPR000312">
    <property type="entry name" value="Glycosyl_Trfase_fam3"/>
</dbReference>
<dbReference type="Pfam" id="PF00591">
    <property type="entry name" value="Glycos_transf_3"/>
    <property type="match status" value="1"/>
</dbReference>
<evidence type="ECO:0000313" key="7">
    <source>
        <dbReference type="EMBL" id="MCK8486417.1"/>
    </source>
</evidence>
<evidence type="ECO:0000256" key="1">
    <source>
        <dbReference type="ARBA" id="ARBA00022676"/>
    </source>
</evidence>
<dbReference type="PANTHER" id="PTHR43285:SF2">
    <property type="entry name" value="ANTHRANILATE PHOSPHORIBOSYLTRANSFERASE"/>
    <property type="match status" value="1"/>
</dbReference>
<dbReference type="Pfam" id="PF02885">
    <property type="entry name" value="Glycos_trans_3N"/>
    <property type="match status" value="1"/>
</dbReference>
<dbReference type="Proteomes" id="UP001139534">
    <property type="component" value="Unassembled WGS sequence"/>
</dbReference>
<gene>
    <name evidence="7" type="ORF">M0651_04425</name>
</gene>
<keyword evidence="2" id="KW-0808">Transferase</keyword>
<reference evidence="7" key="1">
    <citation type="submission" date="2022-04" db="EMBL/GenBank/DDBJ databases">
        <authorList>
            <person name="Seo M.-J."/>
        </authorList>
    </citation>
    <scope>NUCLEOTIDE SEQUENCE</scope>
    <source>
        <strain evidence="7">MBLB2552</strain>
    </source>
</reference>
<dbReference type="InterPro" id="IPR036320">
    <property type="entry name" value="Glycosyl_Trfase_fam3_N_dom_sf"/>
</dbReference>
<name>A0A9X1XW72_9BACL</name>
<evidence type="ECO:0000259" key="6">
    <source>
        <dbReference type="Pfam" id="PF02885"/>
    </source>
</evidence>
<dbReference type="GO" id="GO:0004048">
    <property type="term" value="F:anthranilate phosphoribosyltransferase activity"/>
    <property type="evidence" value="ECO:0007669"/>
    <property type="project" value="InterPro"/>
</dbReference>
<proteinExistence type="predicted"/>
<dbReference type="EMBL" id="JALPRK010000003">
    <property type="protein sequence ID" value="MCK8486417.1"/>
    <property type="molecule type" value="Genomic_DNA"/>
</dbReference>
<sequence length="359" mass="39558">MTMTEILKEVGRGKRGARDLTYEEASAAAELMIGGQATAAQIGAFFMAQRIKLESVEELKAFVTTFRKHAHRSPIPQGLDCAGPYDGRTTSFMATFATSFLLAAGGLPVTLHGTPSLPPKWGVTLTDLLGELGVDSRLMEWAPAARPADFAGVRFVPAEVWCPPLAKLRPIREELGLRTILNTIEKLLDFSDSPYLVYGVYHNTVFDRMAQLIEQLDYRRALIVQGAQGSEDLFIDRPTRTYVVGGGEARLHLIDPETYGLDTPLPEEDDISWTVTKQLQVTEQVLQGQAHPAYVNQVLLNGAVRLELAGRVDSVEEGIYTCKALLDDGSPWATYCSWRDTLRREQAAATERAKAPHQA</sequence>
<accession>A0A9X1XW72</accession>
<feature type="domain" description="Glycosyl transferase family 3 N-terminal" evidence="6">
    <location>
        <begin position="5"/>
        <end position="70"/>
    </location>
</feature>
<keyword evidence="8" id="KW-1185">Reference proteome</keyword>
<dbReference type="RefSeq" id="WP_248550641.1">
    <property type="nucleotide sequence ID" value="NZ_JALPRK010000003.1"/>
</dbReference>
<dbReference type="InterPro" id="IPR035902">
    <property type="entry name" value="Nuc_phospho_transferase"/>
</dbReference>
<organism evidence="7 8">
    <name type="scientific">Paenibacillus mellifer</name>
    <dbReference type="NCBI Taxonomy" id="2937794"/>
    <lineage>
        <taxon>Bacteria</taxon>
        <taxon>Bacillati</taxon>
        <taxon>Bacillota</taxon>
        <taxon>Bacilli</taxon>
        <taxon>Bacillales</taxon>
        <taxon>Paenibacillaceae</taxon>
        <taxon>Paenibacillus</taxon>
    </lineage>
</organism>
<evidence type="ECO:0000313" key="8">
    <source>
        <dbReference type="Proteomes" id="UP001139534"/>
    </source>
</evidence>